<protein>
    <submittedName>
        <fullName evidence="4">Uncharacterized protein</fullName>
    </submittedName>
</protein>
<dbReference type="PANTHER" id="PTHR10746:SF6">
    <property type="entry name" value="LARGE RIBOSOMAL SUBUNIT PROTEIN UL4M"/>
    <property type="match status" value="1"/>
</dbReference>
<evidence type="ECO:0000256" key="3">
    <source>
        <dbReference type="ARBA" id="ARBA00023274"/>
    </source>
</evidence>
<dbReference type="InterPro" id="IPR023574">
    <property type="entry name" value="Ribosomal_uL4_dom_sf"/>
</dbReference>
<gene>
    <name evidence="4" type="ORF">Gorai_012143</name>
</gene>
<dbReference type="GO" id="GO:0003735">
    <property type="term" value="F:structural constituent of ribosome"/>
    <property type="evidence" value="ECO:0007669"/>
    <property type="project" value="InterPro"/>
</dbReference>
<dbReference type="GO" id="GO:0005840">
    <property type="term" value="C:ribosome"/>
    <property type="evidence" value="ECO:0007669"/>
    <property type="project" value="UniProtKB-KW"/>
</dbReference>
<dbReference type="PANTHER" id="PTHR10746">
    <property type="entry name" value="50S RIBOSOMAL PROTEIN L4"/>
    <property type="match status" value="1"/>
</dbReference>
<feature type="non-terminal residue" evidence="4">
    <location>
        <position position="1"/>
    </location>
</feature>
<comment type="caution">
    <text evidence="4">The sequence shown here is derived from an EMBL/GenBank/DDBJ whole genome shotgun (WGS) entry which is preliminary data.</text>
</comment>
<accession>A0A7J8Q174</accession>
<dbReference type="Proteomes" id="UP000593578">
    <property type="component" value="Unassembled WGS sequence"/>
</dbReference>
<evidence type="ECO:0000313" key="5">
    <source>
        <dbReference type="Proteomes" id="UP000593578"/>
    </source>
</evidence>
<dbReference type="Gene3D" id="3.40.1370.10">
    <property type="match status" value="1"/>
</dbReference>
<evidence type="ECO:0000256" key="1">
    <source>
        <dbReference type="ARBA" id="ARBA00010528"/>
    </source>
</evidence>
<dbReference type="InterPro" id="IPR013005">
    <property type="entry name" value="Ribosomal_uL4-like"/>
</dbReference>
<evidence type="ECO:0000313" key="4">
    <source>
        <dbReference type="EMBL" id="MBA0595267.1"/>
    </source>
</evidence>
<evidence type="ECO:0000256" key="2">
    <source>
        <dbReference type="ARBA" id="ARBA00022980"/>
    </source>
</evidence>
<keyword evidence="3" id="KW-0687">Ribonucleoprotein</keyword>
<organism evidence="4 5">
    <name type="scientific">Gossypium raimondii</name>
    <name type="common">Peruvian cotton</name>
    <name type="synonym">Gossypium klotzschianum subsp. raimondii</name>
    <dbReference type="NCBI Taxonomy" id="29730"/>
    <lineage>
        <taxon>Eukaryota</taxon>
        <taxon>Viridiplantae</taxon>
        <taxon>Streptophyta</taxon>
        <taxon>Embryophyta</taxon>
        <taxon>Tracheophyta</taxon>
        <taxon>Spermatophyta</taxon>
        <taxon>Magnoliopsida</taxon>
        <taxon>eudicotyledons</taxon>
        <taxon>Gunneridae</taxon>
        <taxon>Pentapetalae</taxon>
        <taxon>rosids</taxon>
        <taxon>malvids</taxon>
        <taxon>Malvales</taxon>
        <taxon>Malvaceae</taxon>
        <taxon>Malvoideae</taxon>
        <taxon>Gossypium</taxon>
    </lineage>
</organism>
<sequence>MALSISRRIVRSFGSLSALGFREYPTVAGRSFQASGQNNLSDQIAGDNLLHAECFSFSKGGPSFLGFRRFSTTIWTPDSNGGAFPSDLLSSKTVLTPERTIGLYEDLVVPVTNFHNEDHGLMVLAGDVFDVPIRKDIIHRVVRWQLAKRQQ</sequence>
<dbReference type="AlphaFoldDB" id="A0A7J8Q174"/>
<dbReference type="SUPFAM" id="SSF52166">
    <property type="entry name" value="Ribosomal protein L4"/>
    <property type="match status" value="1"/>
</dbReference>
<reference evidence="4 5" key="1">
    <citation type="journal article" date="2019" name="Genome Biol. Evol.">
        <title>Insights into the evolution of the New World diploid cottons (Gossypium, subgenus Houzingenia) based on genome sequencing.</title>
        <authorList>
            <person name="Grover C.E."/>
            <person name="Arick M.A. 2nd"/>
            <person name="Thrash A."/>
            <person name="Conover J.L."/>
            <person name="Sanders W.S."/>
            <person name="Peterson D.G."/>
            <person name="Frelichowski J.E."/>
            <person name="Scheffler J.A."/>
            <person name="Scheffler B.E."/>
            <person name="Wendel J.F."/>
        </authorList>
    </citation>
    <scope>NUCLEOTIDE SEQUENCE [LARGE SCALE GENOMIC DNA]</scope>
    <source>
        <strain evidence="4">8</strain>
        <tissue evidence="4">Leaf</tissue>
    </source>
</reference>
<dbReference type="GO" id="GO:1990904">
    <property type="term" value="C:ribonucleoprotein complex"/>
    <property type="evidence" value="ECO:0007669"/>
    <property type="project" value="UniProtKB-KW"/>
</dbReference>
<proteinExistence type="inferred from homology"/>
<name>A0A7J8Q174_GOSRA</name>
<comment type="similarity">
    <text evidence="1">Belongs to the universal ribosomal protein uL4 family.</text>
</comment>
<dbReference type="EMBL" id="JABEZZ010000009">
    <property type="protein sequence ID" value="MBA0595267.1"/>
    <property type="molecule type" value="Genomic_DNA"/>
</dbReference>
<dbReference type="GO" id="GO:0006412">
    <property type="term" value="P:translation"/>
    <property type="evidence" value="ECO:0007669"/>
    <property type="project" value="InterPro"/>
</dbReference>
<keyword evidence="2" id="KW-0689">Ribosomal protein</keyword>